<proteinExistence type="predicted"/>
<evidence type="ECO:0000256" key="9">
    <source>
        <dbReference type="ARBA" id="ARBA00022840"/>
    </source>
</evidence>
<dbReference type="GO" id="GO:0030295">
    <property type="term" value="F:protein kinase activator activity"/>
    <property type="evidence" value="ECO:0007669"/>
    <property type="project" value="TreeGrafter"/>
</dbReference>
<dbReference type="InterPro" id="IPR000700">
    <property type="entry name" value="PAS-assoc_C"/>
</dbReference>
<organism evidence="16 17">
    <name type="scientific">Methanococcoides vulcani</name>
    <dbReference type="NCBI Taxonomy" id="1353158"/>
    <lineage>
        <taxon>Archaea</taxon>
        <taxon>Methanobacteriati</taxon>
        <taxon>Methanobacteriota</taxon>
        <taxon>Stenosarchaea group</taxon>
        <taxon>Methanomicrobia</taxon>
        <taxon>Methanosarcinales</taxon>
        <taxon>Methanosarcinaceae</taxon>
        <taxon>Methanococcoides</taxon>
    </lineage>
</organism>
<protein>
    <recommendedName>
        <fullName evidence="3">histidine kinase</fullName>
        <ecNumber evidence="3">2.7.13.3</ecNumber>
    </recommendedName>
</protein>
<evidence type="ECO:0000256" key="5">
    <source>
        <dbReference type="ARBA" id="ARBA00022679"/>
    </source>
</evidence>
<dbReference type="PRINTS" id="PR00344">
    <property type="entry name" value="BCTRLSENSOR"/>
</dbReference>
<dbReference type="CDD" id="cd00082">
    <property type="entry name" value="HisKA"/>
    <property type="match status" value="1"/>
</dbReference>
<evidence type="ECO:0000256" key="10">
    <source>
        <dbReference type="ARBA" id="ARBA00022989"/>
    </source>
</evidence>
<accession>A0A1H9ZDT0</accession>
<dbReference type="GO" id="GO:0005524">
    <property type="term" value="F:ATP binding"/>
    <property type="evidence" value="ECO:0007669"/>
    <property type="project" value="UniProtKB-KW"/>
</dbReference>
<dbReference type="NCBIfam" id="TIGR00229">
    <property type="entry name" value="sensory_box"/>
    <property type="match status" value="1"/>
</dbReference>
<evidence type="ECO:0000256" key="7">
    <source>
        <dbReference type="ARBA" id="ARBA00022741"/>
    </source>
</evidence>
<comment type="subcellular location">
    <subcellularLocation>
        <location evidence="2">Membrane</location>
        <topology evidence="2">Multi-pass membrane protein</topology>
    </subcellularLocation>
</comment>
<dbReference type="Gene3D" id="3.30.450.20">
    <property type="entry name" value="PAS domain"/>
    <property type="match status" value="1"/>
</dbReference>
<feature type="domain" description="PAC" evidence="15">
    <location>
        <begin position="133"/>
        <end position="183"/>
    </location>
</feature>
<dbReference type="CDD" id="cd00075">
    <property type="entry name" value="HATPase"/>
    <property type="match status" value="1"/>
</dbReference>
<dbReference type="InterPro" id="IPR005467">
    <property type="entry name" value="His_kinase_dom"/>
</dbReference>
<keyword evidence="4" id="KW-0597">Phosphoprotein</keyword>
<evidence type="ECO:0000256" key="4">
    <source>
        <dbReference type="ARBA" id="ARBA00022553"/>
    </source>
</evidence>
<evidence type="ECO:0000256" key="11">
    <source>
        <dbReference type="ARBA" id="ARBA00023012"/>
    </source>
</evidence>
<evidence type="ECO:0000259" key="13">
    <source>
        <dbReference type="PROSITE" id="PS50109"/>
    </source>
</evidence>
<dbReference type="Gene3D" id="1.10.287.130">
    <property type="match status" value="1"/>
</dbReference>
<keyword evidence="6" id="KW-0812">Transmembrane</keyword>
<keyword evidence="10" id="KW-1133">Transmembrane helix</keyword>
<dbReference type="CDD" id="cd00130">
    <property type="entry name" value="PAS"/>
    <property type="match status" value="1"/>
</dbReference>
<dbReference type="InterPro" id="IPR000014">
    <property type="entry name" value="PAS"/>
</dbReference>
<dbReference type="InterPro" id="IPR050351">
    <property type="entry name" value="BphY/WalK/GraS-like"/>
</dbReference>
<dbReference type="GO" id="GO:0016020">
    <property type="term" value="C:membrane"/>
    <property type="evidence" value="ECO:0007669"/>
    <property type="project" value="UniProtKB-SubCell"/>
</dbReference>
<dbReference type="EMBL" id="FOHQ01000002">
    <property type="protein sequence ID" value="SES79808.1"/>
    <property type="molecule type" value="Genomic_DNA"/>
</dbReference>
<dbReference type="InterPro" id="IPR035965">
    <property type="entry name" value="PAS-like_dom_sf"/>
</dbReference>
<dbReference type="GO" id="GO:0007234">
    <property type="term" value="P:osmosensory signaling via phosphorelay pathway"/>
    <property type="evidence" value="ECO:0007669"/>
    <property type="project" value="TreeGrafter"/>
</dbReference>
<keyword evidence="8" id="KW-0418">Kinase</keyword>
<dbReference type="PROSITE" id="PS50112">
    <property type="entry name" value="PAS"/>
    <property type="match status" value="1"/>
</dbReference>
<keyword evidence="12" id="KW-0472">Membrane</keyword>
<evidence type="ECO:0000259" key="14">
    <source>
        <dbReference type="PROSITE" id="PS50112"/>
    </source>
</evidence>
<keyword evidence="11" id="KW-0902">Two-component regulatory system</keyword>
<evidence type="ECO:0000256" key="12">
    <source>
        <dbReference type="ARBA" id="ARBA00023136"/>
    </source>
</evidence>
<dbReference type="Proteomes" id="UP000243338">
    <property type="component" value="Unassembled WGS sequence"/>
</dbReference>
<dbReference type="AlphaFoldDB" id="A0A1H9ZDT0"/>
<dbReference type="SMART" id="SM00388">
    <property type="entry name" value="HisKA"/>
    <property type="match status" value="1"/>
</dbReference>
<sequence>MGYNCSYWVSGRPSITVNGESDVKDELGVDSLGSCLKERCKEEIAGHHGTEDLIKENETLLRNVLESTDDGISFFDNDGTIRVVNNKFREIWNIPDDADTGKNYVDAFVKYGVPQLENADHILSKVRRFSTLMEYDSDVLYFRDGRIFEYHLFPVITDGEVKGHVCSYRDITIRKKAESNLQEYARELEHSNELKDLFTDIIRHDLLNPAGLVKGFVEILLKREFDPDTTEKLRTIKRNNGKLIDMIESASKLSRLESISELEFKELNVAAVLRLAIQVLNSQFASKHIILENNAAGKYNAKISPVLEEVFVNLLSNAIKYSPEESRVIIDILDNGDEWKITVTDFGEGVADEDKPFVFERFKRATKAAVKGTGLGLAIVKRIIDLHGGEVGVEDNPKGKGSVFWVTVKKA</sequence>
<dbReference type="SMART" id="SM00091">
    <property type="entry name" value="PAS"/>
    <property type="match status" value="1"/>
</dbReference>
<dbReference type="STRING" id="1353158.SAMN04488587_1052"/>
<evidence type="ECO:0000256" key="8">
    <source>
        <dbReference type="ARBA" id="ARBA00022777"/>
    </source>
</evidence>
<dbReference type="InterPro" id="IPR036890">
    <property type="entry name" value="HATPase_C_sf"/>
</dbReference>
<dbReference type="GO" id="GO:0000155">
    <property type="term" value="F:phosphorelay sensor kinase activity"/>
    <property type="evidence" value="ECO:0007669"/>
    <property type="project" value="InterPro"/>
</dbReference>
<dbReference type="Pfam" id="PF08448">
    <property type="entry name" value="PAS_4"/>
    <property type="match status" value="1"/>
</dbReference>
<evidence type="ECO:0000313" key="17">
    <source>
        <dbReference type="Proteomes" id="UP000243338"/>
    </source>
</evidence>
<evidence type="ECO:0000256" key="2">
    <source>
        <dbReference type="ARBA" id="ARBA00004141"/>
    </source>
</evidence>
<dbReference type="SUPFAM" id="SSF55785">
    <property type="entry name" value="PYP-like sensor domain (PAS domain)"/>
    <property type="match status" value="1"/>
</dbReference>
<dbReference type="PANTHER" id="PTHR42878:SF7">
    <property type="entry name" value="SENSOR HISTIDINE KINASE GLRK"/>
    <property type="match status" value="1"/>
</dbReference>
<evidence type="ECO:0000256" key="3">
    <source>
        <dbReference type="ARBA" id="ARBA00012438"/>
    </source>
</evidence>
<dbReference type="PROSITE" id="PS50109">
    <property type="entry name" value="HIS_KIN"/>
    <property type="match status" value="1"/>
</dbReference>
<feature type="domain" description="Histidine kinase" evidence="13">
    <location>
        <begin position="201"/>
        <end position="411"/>
    </location>
</feature>
<feature type="domain" description="PAS" evidence="14">
    <location>
        <begin position="57"/>
        <end position="109"/>
    </location>
</feature>
<evidence type="ECO:0000313" key="16">
    <source>
        <dbReference type="EMBL" id="SES79808.1"/>
    </source>
</evidence>
<name>A0A1H9ZDT0_9EURY</name>
<keyword evidence="5" id="KW-0808">Transferase</keyword>
<evidence type="ECO:0000259" key="15">
    <source>
        <dbReference type="PROSITE" id="PS50113"/>
    </source>
</evidence>
<dbReference type="InterPro" id="IPR036097">
    <property type="entry name" value="HisK_dim/P_sf"/>
</dbReference>
<comment type="catalytic activity">
    <reaction evidence="1">
        <text>ATP + protein L-histidine = ADP + protein N-phospho-L-histidine.</text>
        <dbReference type="EC" id="2.7.13.3"/>
    </reaction>
</comment>
<dbReference type="SUPFAM" id="SSF47384">
    <property type="entry name" value="Homodimeric domain of signal transducing histidine kinase"/>
    <property type="match status" value="1"/>
</dbReference>
<gene>
    <name evidence="16" type="ORF">SAMN04488587_1052</name>
</gene>
<dbReference type="SUPFAM" id="SSF55874">
    <property type="entry name" value="ATPase domain of HSP90 chaperone/DNA topoisomerase II/histidine kinase"/>
    <property type="match status" value="1"/>
</dbReference>
<dbReference type="InterPro" id="IPR004358">
    <property type="entry name" value="Sig_transdc_His_kin-like_C"/>
</dbReference>
<dbReference type="InterPro" id="IPR013656">
    <property type="entry name" value="PAS_4"/>
</dbReference>
<reference evidence="17" key="1">
    <citation type="submission" date="2016-10" db="EMBL/GenBank/DDBJ databases">
        <authorList>
            <person name="Varghese N."/>
            <person name="Submissions S."/>
        </authorList>
    </citation>
    <scope>NUCLEOTIDE SEQUENCE [LARGE SCALE GENOMIC DNA]</scope>
    <source>
        <strain evidence="17">SLH 33</strain>
    </source>
</reference>
<dbReference type="PANTHER" id="PTHR42878">
    <property type="entry name" value="TWO-COMPONENT HISTIDINE KINASE"/>
    <property type="match status" value="1"/>
</dbReference>
<keyword evidence="9" id="KW-0067">ATP-binding</keyword>
<dbReference type="EC" id="2.7.13.3" evidence="3"/>
<dbReference type="Pfam" id="PF02518">
    <property type="entry name" value="HATPase_c"/>
    <property type="match status" value="1"/>
</dbReference>
<keyword evidence="7" id="KW-0547">Nucleotide-binding</keyword>
<dbReference type="GO" id="GO:0000156">
    <property type="term" value="F:phosphorelay response regulator activity"/>
    <property type="evidence" value="ECO:0007669"/>
    <property type="project" value="TreeGrafter"/>
</dbReference>
<evidence type="ECO:0000256" key="6">
    <source>
        <dbReference type="ARBA" id="ARBA00022692"/>
    </source>
</evidence>
<evidence type="ECO:0000256" key="1">
    <source>
        <dbReference type="ARBA" id="ARBA00000085"/>
    </source>
</evidence>
<dbReference type="SMART" id="SM00387">
    <property type="entry name" value="HATPase_c"/>
    <property type="match status" value="1"/>
</dbReference>
<keyword evidence="17" id="KW-1185">Reference proteome</keyword>
<dbReference type="InterPro" id="IPR003661">
    <property type="entry name" value="HisK_dim/P_dom"/>
</dbReference>
<dbReference type="Gene3D" id="3.30.565.10">
    <property type="entry name" value="Histidine kinase-like ATPase, C-terminal domain"/>
    <property type="match status" value="1"/>
</dbReference>
<dbReference type="PROSITE" id="PS50113">
    <property type="entry name" value="PAC"/>
    <property type="match status" value="1"/>
</dbReference>
<dbReference type="InterPro" id="IPR003594">
    <property type="entry name" value="HATPase_dom"/>
</dbReference>